<accession>A0A6D2KG20</accession>
<comment type="caution">
    <text evidence="1">The sequence shown here is derived from an EMBL/GenBank/DDBJ whole genome shotgun (WGS) entry which is preliminary data.</text>
</comment>
<keyword evidence="2" id="KW-1185">Reference proteome</keyword>
<protein>
    <submittedName>
        <fullName evidence="1">Uncharacterized protein</fullName>
    </submittedName>
</protein>
<dbReference type="AlphaFoldDB" id="A0A6D2KG20"/>
<reference evidence="1" key="1">
    <citation type="submission" date="2020-01" db="EMBL/GenBank/DDBJ databases">
        <authorList>
            <person name="Mishra B."/>
        </authorList>
    </citation>
    <scope>NUCLEOTIDE SEQUENCE [LARGE SCALE GENOMIC DNA]</scope>
</reference>
<evidence type="ECO:0000313" key="1">
    <source>
        <dbReference type="EMBL" id="CAA7051231.1"/>
    </source>
</evidence>
<evidence type="ECO:0000313" key="2">
    <source>
        <dbReference type="Proteomes" id="UP000467841"/>
    </source>
</evidence>
<name>A0A6D2KG20_9BRAS</name>
<sequence>MMTYRSDGLTPQTCYVTSATLGFGDLDLQIKTITYGFKRTTIDGGINITESTALPGTYSRENSKENESEYYHIRYIHACEASWRLFNHLSQANIRTVQRLPPHPYNVGSVGVQTTRFTRWIAANMTEPHRLRNATARMFFRWDPALREWTDMWREYPLLSCWYLRHRSTRGSSASVDHLYFV</sequence>
<dbReference type="Proteomes" id="UP000467841">
    <property type="component" value="Unassembled WGS sequence"/>
</dbReference>
<gene>
    <name evidence="1" type="ORF">MERR_LOCUS38466</name>
</gene>
<organism evidence="1 2">
    <name type="scientific">Microthlaspi erraticum</name>
    <dbReference type="NCBI Taxonomy" id="1685480"/>
    <lineage>
        <taxon>Eukaryota</taxon>
        <taxon>Viridiplantae</taxon>
        <taxon>Streptophyta</taxon>
        <taxon>Embryophyta</taxon>
        <taxon>Tracheophyta</taxon>
        <taxon>Spermatophyta</taxon>
        <taxon>Magnoliopsida</taxon>
        <taxon>eudicotyledons</taxon>
        <taxon>Gunneridae</taxon>
        <taxon>Pentapetalae</taxon>
        <taxon>rosids</taxon>
        <taxon>malvids</taxon>
        <taxon>Brassicales</taxon>
        <taxon>Brassicaceae</taxon>
        <taxon>Coluteocarpeae</taxon>
        <taxon>Microthlaspi</taxon>
    </lineage>
</organism>
<proteinExistence type="predicted"/>
<dbReference type="EMBL" id="CACVBM020001473">
    <property type="protein sequence ID" value="CAA7051231.1"/>
    <property type="molecule type" value="Genomic_DNA"/>
</dbReference>